<protein>
    <recommendedName>
        <fullName evidence="3">histidine kinase</fullName>
        <ecNumber evidence="3">2.7.13.3</ecNumber>
    </recommendedName>
</protein>
<feature type="domain" description="Histidine kinase" evidence="9">
    <location>
        <begin position="481"/>
        <end position="584"/>
    </location>
</feature>
<keyword evidence="8" id="KW-0472">Membrane</keyword>
<dbReference type="PANTHER" id="PTHR34220">
    <property type="entry name" value="SENSOR HISTIDINE KINASE YPDA"/>
    <property type="match status" value="1"/>
</dbReference>
<dbReference type="Pfam" id="PF00672">
    <property type="entry name" value="HAMP"/>
    <property type="match status" value="1"/>
</dbReference>
<dbReference type="SMART" id="SM00304">
    <property type="entry name" value="HAMP"/>
    <property type="match status" value="1"/>
</dbReference>
<keyword evidence="4" id="KW-0597">Phosphoprotein</keyword>
<dbReference type="SUPFAM" id="SSF158472">
    <property type="entry name" value="HAMP domain-like"/>
    <property type="match status" value="1"/>
</dbReference>
<dbReference type="Proteomes" id="UP000712157">
    <property type="component" value="Unassembled WGS sequence"/>
</dbReference>
<organism evidence="12 13">
    <name type="scientific">Diplocloster agilis</name>
    <dbReference type="NCBI Taxonomy" id="2850323"/>
    <lineage>
        <taxon>Bacteria</taxon>
        <taxon>Bacillati</taxon>
        <taxon>Bacillota</taxon>
        <taxon>Clostridia</taxon>
        <taxon>Lachnospirales</taxon>
        <taxon>Lachnospiraceae</taxon>
        <taxon>Diplocloster</taxon>
    </lineage>
</organism>
<dbReference type="PANTHER" id="PTHR34220:SF7">
    <property type="entry name" value="SENSOR HISTIDINE KINASE YPDA"/>
    <property type="match status" value="1"/>
</dbReference>
<evidence type="ECO:0000259" key="10">
    <source>
        <dbReference type="PROSITE" id="PS50885"/>
    </source>
</evidence>
<dbReference type="SMART" id="SM00387">
    <property type="entry name" value="HATPase_c"/>
    <property type="match status" value="1"/>
</dbReference>
<dbReference type="PRINTS" id="PR00344">
    <property type="entry name" value="BCTRLSENSOR"/>
</dbReference>
<dbReference type="Gene3D" id="3.30.565.10">
    <property type="entry name" value="Histidine kinase-like ATPase, C-terminal domain"/>
    <property type="match status" value="1"/>
</dbReference>
<dbReference type="InterPro" id="IPR036890">
    <property type="entry name" value="HATPase_C_sf"/>
</dbReference>
<sequence length="584" mass="67225">MLRNLHSKIVQWNFDKKMRWYIAGIICLSSVLIFVVITGAYLMFSIQQSKKMAEEQLSSLAANYESTLDTYKAQALALMLDNSIQEYLKGGGPDSPGYYERTDSAQESLMNFTNMNASMNFVSVVSYQFPGYLYKGKATQINTRFSSSYEQDYDGSIKGPGKGTLRMSYNDAYTRDGSCSLNVYQPIYSLTYLNKEMGLFCMNYEDNFLKNLSEKKYFDFESEIYMIDKAGRLFSAYGEQSQAPFPWMDLLVKEKGSFTRDNTIYNYQKIGSWNFYIINQTPMFEFYKSCVRIIPILAIIILLLSACSIYVGNCLIHRMYRPVDLLVKEMEQVANGRLEVRSSPDYAGNDFRQLIDGFNYMMDEINSLIRKVRAEQHQKEQIRFNALQSQIQPHFLYNTLECIHWQAMVEGAEDISIMVKALAQYYRSCLSKGKDVITLAEELEQIRNYLIIQNMRYDNMIAYQDEVTEGFRHVPIPKLTLQPLVENAIYHGIRNRENARGSIRVSAVNREDAVIVQVEDDGVGMPLRQMEQINRTIGQFDEGLGYGLQNVNKRIELLFGEEYGLCYRSNDAGGVTVEIRLPGQ</sequence>
<comment type="subcellular location">
    <subcellularLocation>
        <location evidence="2">Membrane</location>
    </subcellularLocation>
</comment>
<feature type="transmembrane region" description="Helical" evidence="8">
    <location>
        <begin position="293"/>
        <end position="312"/>
    </location>
</feature>
<evidence type="ECO:0000256" key="8">
    <source>
        <dbReference type="SAM" id="Phobius"/>
    </source>
</evidence>
<evidence type="ECO:0000256" key="2">
    <source>
        <dbReference type="ARBA" id="ARBA00004370"/>
    </source>
</evidence>
<keyword evidence="6 12" id="KW-0418">Kinase</keyword>
<dbReference type="InterPro" id="IPR005467">
    <property type="entry name" value="His_kinase_dom"/>
</dbReference>
<dbReference type="Gene3D" id="6.10.340.10">
    <property type="match status" value="1"/>
</dbReference>
<dbReference type="RefSeq" id="WP_158345455.1">
    <property type="nucleotide sequence ID" value="NZ_JAHQCW010000013.1"/>
</dbReference>
<dbReference type="InterPro" id="IPR003660">
    <property type="entry name" value="HAMP_dom"/>
</dbReference>
<keyword evidence="7" id="KW-0902">Two-component regulatory system</keyword>
<keyword evidence="13" id="KW-1185">Reference proteome</keyword>
<feature type="domain" description="HAMP" evidence="10">
    <location>
        <begin position="317"/>
        <end position="370"/>
    </location>
</feature>
<feature type="transmembrane region" description="Helical" evidence="8">
    <location>
        <begin position="20"/>
        <end position="44"/>
    </location>
</feature>
<keyword evidence="8" id="KW-0812">Transmembrane</keyword>
<keyword evidence="5" id="KW-0808">Transferase</keyword>
<evidence type="ECO:0000259" key="9">
    <source>
        <dbReference type="PROSITE" id="PS50109"/>
    </source>
</evidence>
<dbReference type="SUPFAM" id="SSF55874">
    <property type="entry name" value="ATPase domain of HSP90 chaperone/DNA topoisomerase II/histidine kinase"/>
    <property type="match status" value="1"/>
</dbReference>
<evidence type="ECO:0000256" key="6">
    <source>
        <dbReference type="ARBA" id="ARBA00022777"/>
    </source>
</evidence>
<accession>A0A949NGQ2</accession>
<dbReference type="GO" id="GO:0000155">
    <property type="term" value="F:phosphorelay sensor kinase activity"/>
    <property type="evidence" value="ECO:0007669"/>
    <property type="project" value="InterPro"/>
</dbReference>
<dbReference type="InterPro" id="IPR050640">
    <property type="entry name" value="Bact_2-comp_sensor_kinase"/>
</dbReference>
<dbReference type="GO" id="GO:0016020">
    <property type="term" value="C:membrane"/>
    <property type="evidence" value="ECO:0007669"/>
    <property type="project" value="UniProtKB-SubCell"/>
</dbReference>
<comment type="caution">
    <text evidence="12">The sequence shown here is derived from an EMBL/GenBank/DDBJ whole genome shotgun (WGS) entry which is preliminary data.</text>
</comment>
<evidence type="ECO:0000313" key="12">
    <source>
        <dbReference type="EMBL" id="MBU9736818.1"/>
    </source>
</evidence>
<dbReference type="AlphaFoldDB" id="A0A949NGQ2"/>
<evidence type="ECO:0000313" key="11">
    <source>
        <dbReference type="EMBL" id="MBU9736793.1"/>
    </source>
</evidence>
<reference evidence="12" key="1">
    <citation type="submission" date="2021-06" db="EMBL/GenBank/DDBJ databases">
        <title>Description of novel taxa of the family Lachnospiraceae.</title>
        <authorList>
            <person name="Chaplin A.V."/>
            <person name="Sokolova S.R."/>
            <person name="Pikina A.P."/>
            <person name="Korzhanova M."/>
            <person name="Belova V."/>
            <person name="Korostin D."/>
            <person name="Efimov B.A."/>
        </authorList>
    </citation>
    <scope>NUCLEOTIDE SEQUENCE</scope>
    <source>
        <strain evidence="12">ASD5720</strain>
    </source>
</reference>
<dbReference type="PROSITE" id="PS50109">
    <property type="entry name" value="HIS_KIN"/>
    <property type="match status" value="1"/>
</dbReference>
<dbReference type="CDD" id="cd06225">
    <property type="entry name" value="HAMP"/>
    <property type="match status" value="1"/>
</dbReference>
<evidence type="ECO:0000256" key="5">
    <source>
        <dbReference type="ARBA" id="ARBA00022679"/>
    </source>
</evidence>
<dbReference type="Pfam" id="PF02518">
    <property type="entry name" value="HATPase_c"/>
    <property type="match status" value="1"/>
</dbReference>
<dbReference type="InterPro" id="IPR004358">
    <property type="entry name" value="Sig_transdc_His_kin-like_C"/>
</dbReference>
<dbReference type="InterPro" id="IPR003594">
    <property type="entry name" value="HATPase_dom"/>
</dbReference>
<dbReference type="Pfam" id="PF06580">
    <property type="entry name" value="His_kinase"/>
    <property type="match status" value="1"/>
</dbReference>
<proteinExistence type="predicted"/>
<dbReference type="EMBL" id="JAHQCW010000013">
    <property type="protein sequence ID" value="MBU9736793.1"/>
    <property type="molecule type" value="Genomic_DNA"/>
</dbReference>
<comment type="catalytic activity">
    <reaction evidence="1">
        <text>ATP + protein L-histidine = ADP + protein N-phospho-L-histidine.</text>
        <dbReference type="EC" id="2.7.13.3"/>
    </reaction>
</comment>
<dbReference type="InterPro" id="IPR010559">
    <property type="entry name" value="Sig_transdc_His_kin_internal"/>
</dbReference>
<evidence type="ECO:0000256" key="7">
    <source>
        <dbReference type="ARBA" id="ARBA00023012"/>
    </source>
</evidence>
<name>A0A949NGQ2_9FIRM</name>
<dbReference type="PROSITE" id="PS50885">
    <property type="entry name" value="HAMP"/>
    <property type="match status" value="1"/>
</dbReference>
<gene>
    <name evidence="11" type="ORF">KTH89_09610</name>
    <name evidence="12" type="ORF">KTH89_09735</name>
</gene>
<dbReference type="EC" id="2.7.13.3" evidence="3"/>
<keyword evidence="8" id="KW-1133">Transmembrane helix</keyword>
<evidence type="ECO:0000256" key="1">
    <source>
        <dbReference type="ARBA" id="ARBA00000085"/>
    </source>
</evidence>
<evidence type="ECO:0000313" key="13">
    <source>
        <dbReference type="Proteomes" id="UP000712157"/>
    </source>
</evidence>
<evidence type="ECO:0000256" key="4">
    <source>
        <dbReference type="ARBA" id="ARBA00022553"/>
    </source>
</evidence>
<dbReference type="EMBL" id="JAHQCW010000013">
    <property type="protein sequence ID" value="MBU9736818.1"/>
    <property type="molecule type" value="Genomic_DNA"/>
</dbReference>
<evidence type="ECO:0000256" key="3">
    <source>
        <dbReference type="ARBA" id="ARBA00012438"/>
    </source>
</evidence>